<dbReference type="Proteomes" id="UP000419743">
    <property type="component" value="Unassembled WGS sequence"/>
</dbReference>
<gene>
    <name evidence="10" type="primary">malF_1</name>
    <name evidence="10" type="ORF">HALOF300_03087</name>
</gene>
<dbReference type="GO" id="GO:0055085">
    <property type="term" value="P:transmembrane transport"/>
    <property type="evidence" value="ECO:0007669"/>
    <property type="project" value="InterPro"/>
</dbReference>
<comment type="similarity">
    <text evidence="7">Belongs to the binding-protein-dependent transport system permease family.</text>
</comment>
<dbReference type="InterPro" id="IPR000515">
    <property type="entry name" value="MetI-like"/>
</dbReference>
<evidence type="ECO:0000256" key="7">
    <source>
        <dbReference type="RuleBase" id="RU363032"/>
    </source>
</evidence>
<keyword evidence="11" id="KW-1185">Reference proteome</keyword>
<evidence type="ECO:0000256" key="4">
    <source>
        <dbReference type="ARBA" id="ARBA00022692"/>
    </source>
</evidence>
<evidence type="ECO:0000313" key="10">
    <source>
        <dbReference type="EMBL" id="VZO38246.1"/>
    </source>
</evidence>
<feature type="transmembrane region" description="Helical" evidence="7">
    <location>
        <begin position="132"/>
        <end position="152"/>
    </location>
</feature>
<dbReference type="EMBL" id="CACRYJ010000046">
    <property type="protein sequence ID" value="VZO38246.1"/>
    <property type="molecule type" value="Genomic_DNA"/>
</dbReference>
<feature type="region of interest" description="Disordered" evidence="8">
    <location>
        <begin position="1"/>
        <end position="25"/>
    </location>
</feature>
<organism evidence="10 11">
    <name type="scientific">Occultella aeris</name>
    <dbReference type="NCBI Taxonomy" id="2761496"/>
    <lineage>
        <taxon>Bacteria</taxon>
        <taxon>Bacillati</taxon>
        <taxon>Actinomycetota</taxon>
        <taxon>Actinomycetes</taxon>
        <taxon>Micrococcales</taxon>
        <taxon>Ruaniaceae</taxon>
        <taxon>Occultella</taxon>
    </lineage>
</organism>
<feature type="transmembrane region" description="Helical" evidence="7">
    <location>
        <begin position="238"/>
        <end position="260"/>
    </location>
</feature>
<dbReference type="AlphaFoldDB" id="A0A7M4DLS0"/>
<keyword evidence="4 7" id="KW-0812">Transmembrane</keyword>
<feature type="transmembrane region" description="Helical" evidence="7">
    <location>
        <begin position="99"/>
        <end position="120"/>
    </location>
</feature>
<dbReference type="PROSITE" id="PS50928">
    <property type="entry name" value="ABC_TM1"/>
    <property type="match status" value="1"/>
</dbReference>
<comment type="caution">
    <text evidence="10">The sequence shown here is derived from an EMBL/GenBank/DDBJ whole genome shotgun (WGS) entry which is preliminary data.</text>
</comment>
<dbReference type="PANTHER" id="PTHR30193:SF37">
    <property type="entry name" value="INNER MEMBRANE ABC TRANSPORTER PERMEASE PROTEIN YCJO"/>
    <property type="match status" value="1"/>
</dbReference>
<accession>A0A7M4DLS0</accession>
<name>A0A7M4DLS0_9MICO</name>
<keyword evidence="5 7" id="KW-1133">Transmembrane helix</keyword>
<comment type="subcellular location">
    <subcellularLocation>
        <location evidence="1 7">Cell membrane</location>
        <topology evidence="1 7">Multi-pass membrane protein</topology>
    </subcellularLocation>
</comment>
<dbReference type="InterPro" id="IPR051393">
    <property type="entry name" value="ABC_transporter_permease"/>
</dbReference>
<evidence type="ECO:0000313" key="11">
    <source>
        <dbReference type="Proteomes" id="UP000419743"/>
    </source>
</evidence>
<evidence type="ECO:0000256" key="3">
    <source>
        <dbReference type="ARBA" id="ARBA00022475"/>
    </source>
</evidence>
<keyword evidence="3" id="KW-1003">Cell membrane</keyword>
<dbReference type="PANTHER" id="PTHR30193">
    <property type="entry name" value="ABC TRANSPORTER PERMEASE PROTEIN"/>
    <property type="match status" value="1"/>
</dbReference>
<dbReference type="InterPro" id="IPR035906">
    <property type="entry name" value="MetI-like_sf"/>
</dbReference>
<sequence length="320" mass="35163">MSVQHEVPRTGVRTSRGAGSPAPRRLSRRRKELAWAVIFLAPAIIAILTLRIAPSIGAVISSLHRGFPGGVLEPVFSGFRNYSDLLANEAFRDTVVRTVVFNVIINPLQVAIALMVAVLVTRRVGAPGLWRTLIFIPATVPIVGSSIVWGVALRPEGPINAIIEALGGTPQPFFTSGDQALASIMLVLSWIGIGYWMLFLISGIQSIPEEYYEAARLDRAGPIRTFFSITIPLLKRPLLFVLVADTVANFVVFVPIQMLTNGGPQNSTTMQMFNAYRTTYTYGSKNLGAAEVVILTLIMLVFVAIQFRMLREDRPTRSRR</sequence>
<evidence type="ECO:0000256" key="6">
    <source>
        <dbReference type="ARBA" id="ARBA00023136"/>
    </source>
</evidence>
<dbReference type="GO" id="GO:0005886">
    <property type="term" value="C:plasma membrane"/>
    <property type="evidence" value="ECO:0007669"/>
    <property type="project" value="UniProtKB-SubCell"/>
</dbReference>
<dbReference type="Pfam" id="PF00528">
    <property type="entry name" value="BPD_transp_1"/>
    <property type="match status" value="1"/>
</dbReference>
<evidence type="ECO:0000256" key="2">
    <source>
        <dbReference type="ARBA" id="ARBA00022448"/>
    </source>
</evidence>
<dbReference type="Gene3D" id="1.10.3720.10">
    <property type="entry name" value="MetI-like"/>
    <property type="match status" value="1"/>
</dbReference>
<feature type="domain" description="ABC transmembrane type-1" evidence="9">
    <location>
        <begin position="95"/>
        <end position="306"/>
    </location>
</feature>
<proteinExistence type="inferred from homology"/>
<feature type="transmembrane region" description="Helical" evidence="7">
    <location>
        <begin position="287"/>
        <end position="310"/>
    </location>
</feature>
<evidence type="ECO:0000256" key="8">
    <source>
        <dbReference type="SAM" id="MobiDB-lite"/>
    </source>
</evidence>
<protein>
    <submittedName>
        <fullName evidence="10">Maltose transport system permease protein MalF</fullName>
    </submittedName>
</protein>
<feature type="transmembrane region" description="Helical" evidence="7">
    <location>
        <begin position="33"/>
        <end position="53"/>
    </location>
</feature>
<feature type="transmembrane region" description="Helical" evidence="7">
    <location>
        <begin position="180"/>
        <end position="201"/>
    </location>
</feature>
<evidence type="ECO:0000256" key="5">
    <source>
        <dbReference type="ARBA" id="ARBA00022989"/>
    </source>
</evidence>
<dbReference type="SUPFAM" id="SSF161098">
    <property type="entry name" value="MetI-like"/>
    <property type="match status" value="1"/>
</dbReference>
<evidence type="ECO:0000256" key="1">
    <source>
        <dbReference type="ARBA" id="ARBA00004651"/>
    </source>
</evidence>
<dbReference type="CDD" id="cd06261">
    <property type="entry name" value="TM_PBP2"/>
    <property type="match status" value="1"/>
</dbReference>
<keyword evidence="2 7" id="KW-0813">Transport</keyword>
<evidence type="ECO:0000259" key="9">
    <source>
        <dbReference type="PROSITE" id="PS50928"/>
    </source>
</evidence>
<reference evidence="10 11" key="1">
    <citation type="submission" date="2019-11" db="EMBL/GenBank/DDBJ databases">
        <authorList>
            <person name="Criscuolo A."/>
        </authorList>
    </citation>
    <scope>NUCLEOTIDE SEQUENCE [LARGE SCALE GENOMIC DNA]</scope>
    <source>
        <strain evidence="10">CIP111667</strain>
    </source>
</reference>
<keyword evidence="6 7" id="KW-0472">Membrane</keyword>